<keyword evidence="6" id="KW-0378">Hydrolase</keyword>
<feature type="domain" description="Peptidase M1 leukotriene A4 hydrolase/aminopeptidase C-terminal" evidence="12">
    <location>
        <begin position="495"/>
        <end position="645"/>
    </location>
</feature>
<feature type="binding site" evidence="10">
    <location>
        <begin position="602"/>
        <end position="604"/>
    </location>
    <ligand>
        <name>a peptide</name>
        <dbReference type="ChEBI" id="CHEBI:60466"/>
    </ligand>
</feature>
<evidence type="ECO:0000256" key="4">
    <source>
        <dbReference type="ARBA" id="ARBA00022670"/>
    </source>
</evidence>
<evidence type="ECO:0000256" key="1">
    <source>
        <dbReference type="ARBA" id="ARBA00004496"/>
    </source>
</evidence>
<dbReference type="Gene3D" id="2.60.40.1730">
    <property type="entry name" value="tricorn interacting facor f3 domain"/>
    <property type="match status" value="1"/>
</dbReference>
<dbReference type="GO" id="GO:0006508">
    <property type="term" value="P:proteolysis"/>
    <property type="evidence" value="ECO:0007669"/>
    <property type="project" value="UniProtKB-KW"/>
</dbReference>
<feature type="active site" description="Proton donor" evidence="9">
    <location>
        <position position="410"/>
    </location>
</feature>
<comment type="similarity">
    <text evidence="2">Belongs to the peptidase M1 family.</text>
</comment>
<dbReference type="FunFam" id="3.30.2010.30:FF:000001">
    <property type="entry name" value="Leukotriene A(4) hydrolase"/>
    <property type="match status" value="1"/>
</dbReference>
<dbReference type="PANTHER" id="PTHR45726:SF3">
    <property type="entry name" value="LEUKOTRIENE A-4 HYDROLASE"/>
    <property type="match status" value="1"/>
</dbReference>
<keyword evidence="5 11" id="KW-0479">Metal-binding</keyword>
<dbReference type="PRINTS" id="PR00756">
    <property type="entry name" value="ALADIPTASE"/>
</dbReference>
<dbReference type="GO" id="GO:0004177">
    <property type="term" value="F:aminopeptidase activity"/>
    <property type="evidence" value="ECO:0007669"/>
    <property type="project" value="TreeGrafter"/>
</dbReference>
<name>A0AAV5GYS9_9BASI</name>
<feature type="active site" description="Proton acceptor" evidence="9">
    <location>
        <position position="320"/>
    </location>
</feature>
<evidence type="ECO:0000313" key="14">
    <source>
        <dbReference type="Proteomes" id="UP001342314"/>
    </source>
</evidence>
<dbReference type="AlphaFoldDB" id="A0AAV5GYS9"/>
<dbReference type="SUPFAM" id="SSF48371">
    <property type="entry name" value="ARM repeat"/>
    <property type="match status" value="1"/>
</dbReference>
<dbReference type="Gene3D" id="1.25.40.320">
    <property type="entry name" value="Peptidase M1, leukotriene A4 hydrolase/aminopeptidase C-terminal domain"/>
    <property type="match status" value="1"/>
</dbReference>
<dbReference type="InterPro" id="IPR049980">
    <property type="entry name" value="LTA4H_cat"/>
</dbReference>
<dbReference type="InterPro" id="IPR034015">
    <property type="entry name" value="M1_LTA4H"/>
</dbReference>
<keyword evidence="7 11" id="KW-0862">Zinc</keyword>
<keyword evidence="3" id="KW-0963">Cytoplasm</keyword>
<evidence type="ECO:0000259" key="12">
    <source>
        <dbReference type="SMART" id="SM01263"/>
    </source>
</evidence>
<dbReference type="InterPro" id="IPR038502">
    <property type="entry name" value="M1_LTA-4_hydro/amino_C_sf"/>
</dbReference>
<dbReference type="Pfam" id="PF01433">
    <property type="entry name" value="Peptidase_M1"/>
    <property type="match status" value="1"/>
</dbReference>
<organism evidence="13 14">
    <name type="scientific">Rhodotorula paludigena</name>
    <dbReference type="NCBI Taxonomy" id="86838"/>
    <lineage>
        <taxon>Eukaryota</taxon>
        <taxon>Fungi</taxon>
        <taxon>Dikarya</taxon>
        <taxon>Basidiomycota</taxon>
        <taxon>Pucciniomycotina</taxon>
        <taxon>Microbotryomycetes</taxon>
        <taxon>Sporidiobolales</taxon>
        <taxon>Sporidiobolaceae</taxon>
        <taxon>Rhodotorula</taxon>
    </lineage>
</organism>
<dbReference type="EMBL" id="BQKY01000017">
    <property type="protein sequence ID" value="GJN94354.1"/>
    <property type="molecule type" value="Genomic_DNA"/>
</dbReference>
<dbReference type="Gene3D" id="1.10.390.10">
    <property type="entry name" value="Neutral Protease Domain 2"/>
    <property type="match status" value="1"/>
</dbReference>
<dbReference type="CDD" id="cd09599">
    <property type="entry name" value="M1_LTA4H"/>
    <property type="match status" value="1"/>
</dbReference>
<dbReference type="PANTHER" id="PTHR45726">
    <property type="entry name" value="LEUKOTRIENE A-4 HYDROLASE"/>
    <property type="match status" value="1"/>
</dbReference>
<feature type="binding site" evidence="10">
    <location>
        <begin position="155"/>
        <end position="157"/>
    </location>
    <ligand>
        <name>a peptide</name>
        <dbReference type="ChEBI" id="CHEBI:60466"/>
    </ligand>
</feature>
<dbReference type="Gene3D" id="3.30.2010.30">
    <property type="match status" value="1"/>
</dbReference>
<reference evidence="13 14" key="1">
    <citation type="submission" date="2021-12" db="EMBL/GenBank/DDBJ databases">
        <title>High titer production of polyol ester of fatty acids by Rhodotorula paludigena BS15 towards product separation-free biomass refinery.</title>
        <authorList>
            <person name="Mano J."/>
            <person name="Ono H."/>
            <person name="Tanaka T."/>
            <person name="Naito K."/>
            <person name="Sushida H."/>
            <person name="Ike M."/>
            <person name="Tokuyasu K."/>
            <person name="Kitaoka M."/>
        </authorList>
    </citation>
    <scope>NUCLEOTIDE SEQUENCE [LARGE SCALE GENOMIC DNA]</scope>
    <source>
        <strain evidence="13 14">BS15</strain>
    </source>
</reference>
<protein>
    <recommendedName>
        <fullName evidence="12">Peptidase M1 leukotriene A4 hydrolase/aminopeptidase C-terminal domain-containing protein</fullName>
    </recommendedName>
</protein>
<dbReference type="InterPro" id="IPR045357">
    <property type="entry name" value="Aminopeptidase_N-like_N"/>
</dbReference>
<evidence type="ECO:0000256" key="6">
    <source>
        <dbReference type="ARBA" id="ARBA00022801"/>
    </source>
</evidence>
<comment type="caution">
    <text evidence="13">The sequence shown here is derived from an EMBL/GenBank/DDBJ whole genome shotgun (WGS) entry which is preliminary data.</text>
</comment>
<dbReference type="GO" id="GO:0005829">
    <property type="term" value="C:cytosol"/>
    <property type="evidence" value="ECO:0007669"/>
    <property type="project" value="TreeGrafter"/>
</dbReference>
<gene>
    <name evidence="13" type="ORF">Rhopal_007428-T1</name>
</gene>
<accession>A0AAV5GYS9</accession>
<dbReference type="InterPro" id="IPR001930">
    <property type="entry name" value="Peptidase_M1"/>
</dbReference>
<evidence type="ECO:0000313" key="13">
    <source>
        <dbReference type="EMBL" id="GJN94354.1"/>
    </source>
</evidence>
<proteinExistence type="inferred from homology"/>
<dbReference type="InterPro" id="IPR042097">
    <property type="entry name" value="Aminopeptidase_N-like_N_sf"/>
</dbReference>
<dbReference type="GO" id="GO:0008270">
    <property type="term" value="F:zinc ion binding"/>
    <property type="evidence" value="ECO:0007669"/>
    <property type="project" value="InterPro"/>
</dbReference>
<evidence type="ECO:0000256" key="8">
    <source>
        <dbReference type="ARBA" id="ARBA00023049"/>
    </source>
</evidence>
<dbReference type="InterPro" id="IPR014782">
    <property type="entry name" value="Peptidase_M1_dom"/>
</dbReference>
<dbReference type="SUPFAM" id="SSF63737">
    <property type="entry name" value="Leukotriene A4 hydrolase N-terminal domain"/>
    <property type="match status" value="1"/>
</dbReference>
<comment type="subcellular location">
    <subcellularLocation>
        <location evidence="1">Cytoplasm</location>
    </subcellularLocation>
</comment>
<dbReference type="SMART" id="SM01263">
    <property type="entry name" value="Leuk-A4-hydro_C"/>
    <property type="match status" value="1"/>
</dbReference>
<evidence type="ECO:0000256" key="11">
    <source>
        <dbReference type="PIRSR" id="PIRSR634015-3"/>
    </source>
</evidence>
<feature type="binding site" evidence="11">
    <location>
        <position position="342"/>
    </location>
    <ligand>
        <name>Zn(2+)</name>
        <dbReference type="ChEBI" id="CHEBI:29105"/>
        <note>catalytic</note>
    </ligand>
</feature>
<sequence>MAPTAPHNDRDTATQSNYQDVATTHLHLDLTVDWAQRILRGSVTHSLAVHADSVDKVVFDSSYLAVKRAYLATAERPSSSDASAAQKHDELPISLPAKRHPALGSALSIALPRAYNKGETVRLTIEYATTDECTALGWLNKEQTDSGKYPFMYSQCQAIHARSLVPCQDTPGVKATYSASIHSPLPILLSALRTSPPLDAPSPPIDGTVHTWEWEQKIGIPSYLIAIAGGELAFKALGERTGIWAEPGMLDRAAWEFAEDAEKIVSIAEDICGPYVWGRYDALVLPNSFPYGGMENPNMTFLTPALIVGDRSQVDVLAHEASHSWHGNNVSCAAWTDFWLNEGNTTYTERVIALRLHGEATRDFEYILGRKALLDDLKRYDNDKIRKGQKLVIPYEFGEDPDDFYSGVAYEKGANFLLYLERVVGGLEVFTPYQKDYIKSFMGKSVSTSDWERHFWEYWNRYPEKAQKLRDEVDFDAWLNGTGLELPVKMEYDTSLADAAYALAQRWSDARRASLANLEARFSRDADLGQLSSTQIIVFLETLETYDAFKRGESKVVEAMEKVYRFGAESKNPEILLRWFLVALKGGFYAKEAAEWVRRQGRMKYCRPIYRSLNTVDPELAKKTFLEYGVGFLHPIARTMIAKDLGLESADKK</sequence>
<dbReference type="GO" id="GO:0004301">
    <property type="term" value="F:epoxide hydrolase activity"/>
    <property type="evidence" value="ECO:0007669"/>
    <property type="project" value="TreeGrafter"/>
</dbReference>
<comment type="cofactor">
    <cofactor evidence="11">
        <name>Zn(2+)</name>
        <dbReference type="ChEBI" id="CHEBI:29105"/>
    </cofactor>
    <text evidence="11">Binds 1 zinc ion per subunit.</text>
</comment>
<feature type="binding site" evidence="11">
    <location>
        <position position="323"/>
    </location>
    <ligand>
        <name>Zn(2+)</name>
        <dbReference type="ChEBI" id="CHEBI:29105"/>
        <note>catalytic</note>
    </ligand>
</feature>
<evidence type="ECO:0000256" key="3">
    <source>
        <dbReference type="ARBA" id="ARBA00022490"/>
    </source>
</evidence>
<dbReference type="SUPFAM" id="SSF55486">
    <property type="entry name" value="Metalloproteases ('zincins'), catalytic domain"/>
    <property type="match status" value="1"/>
</dbReference>
<evidence type="ECO:0000256" key="5">
    <source>
        <dbReference type="ARBA" id="ARBA00022723"/>
    </source>
</evidence>
<evidence type="ECO:0000256" key="7">
    <source>
        <dbReference type="ARBA" id="ARBA00022833"/>
    </source>
</evidence>
<dbReference type="InterPro" id="IPR027268">
    <property type="entry name" value="Peptidase_M4/M1_CTD_sf"/>
</dbReference>
<keyword evidence="14" id="KW-1185">Reference proteome</keyword>
<keyword evidence="8" id="KW-0482">Metalloprotease</keyword>
<dbReference type="Pfam" id="PF17900">
    <property type="entry name" value="Peptidase_M1_N"/>
    <property type="match status" value="1"/>
</dbReference>
<feature type="binding site" evidence="10">
    <location>
        <begin position="290"/>
        <end position="295"/>
    </location>
    <ligand>
        <name>a peptide</name>
        <dbReference type="ChEBI" id="CHEBI:60466"/>
    </ligand>
</feature>
<evidence type="ECO:0000256" key="10">
    <source>
        <dbReference type="PIRSR" id="PIRSR634015-2"/>
    </source>
</evidence>
<evidence type="ECO:0000256" key="9">
    <source>
        <dbReference type="PIRSR" id="PIRSR634015-1"/>
    </source>
</evidence>
<dbReference type="InterPro" id="IPR016024">
    <property type="entry name" value="ARM-type_fold"/>
</dbReference>
<dbReference type="InterPro" id="IPR015211">
    <property type="entry name" value="Peptidase_M1_C"/>
</dbReference>
<dbReference type="Proteomes" id="UP001342314">
    <property type="component" value="Unassembled WGS sequence"/>
</dbReference>
<evidence type="ECO:0000256" key="2">
    <source>
        <dbReference type="ARBA" id="ARBA00010136"/>
    </source>
</evidence>
<keyword evidence="4" id="KW-0645">Protease</keyword>
<feature type="binding site" evidence="11">
    <location>
        <position position="319"/>
    </location>
    <ligand>
        <name>Zn(2+)</name>
        <dbReference type="ChEBI" id="CHEBI:29105"/>
        <note>catalytic</note>
    </ligand>
</feature>
<dbReference type="Pfam" id="PF09127">
    <property type="entry name" value="Leuk-A4-hydro_C"/>
    <property type="match status" value="1"/>
</dbReference>
<dbReference type="GO" id="GO:0008237">
    <property type="term" value="F:metallopeptidase activity"/>
    <property type="evidence" value="ECO:0007669"/>
    <property type="project" value="UniProtKB-KW"/>
</dbReference>